<accession>A0A6J4E7H8</accession>
<gene>
    <name evidence="2" type="ORF">TUM18999_41040</name>
    <name evidence="3" type="ORF">TUM20286_53360</name>
</gene>
<evidence type="ECO:0000313" key="2">
    <source>
        <dbReference type="EMBL" id="BCG25913.1"/>
    </source>
</evidence>
<dbReference type="RefSeq" id="WP_173178013.1">
    <property type="nucleotide sequence ID" value="NZ_AP023189.1"/>
</dbReference>
<proteinExistence type="predicted"/>
<dbReference type="EMBL" id="BQKM01000019">
    <property type="protein sequence ID" value="GJN55584.1"/>
    <property type="molecule type" value="Genomic_DNA"/>
</dbReference>
<evidence type="ECO:0000313" key="4">
    <source>
        <dbReference type="Proteomes" id="UP000509383"/>
    </source>
</evidence>
<feature type="transmembrane region" description="Helical" evidence="1">
    <location>
        <begin position="66"/>
        <end position="86"/>
    </location>
</feature>
<dbReference type="AlphaFoldDB" id="A0A6J4E7H8"/>
<keyword evidence="1" id="KW-1133">Transmembrane helix</keyword>
<keyword evidence="5" id="KW-1185">Reference proteome</keyword>
<evidence type="ECO:0000313" key="3">
    <source>
        <dbReference type="EMBL" id="GJN55584.1"/>
    </source>
</evidence>
<name>A0A6J4E7H8_9PSED</name>
<sequence>MSDFPGEGPSWAWLLLEGLFSSHGPAMPEPPPAQWRACGIVAVDSLVGIFAVSISRIPAPSYSMPATYASLASVPALPALAFGVVAGKSKKQSLI</sequence>
<evidence type="ECO:0000256" key="1">
    <source>
        <dbReference type="SAM" id="Phobius"/>
    </source>
</evidence>
<keyword evidence="1" id="KW-0812">Transmembrane</keyword>
<keyword evidence="1" id="KW-0472">Membrane</keyword>
<evidence type="ECO:0000313" key="5">
    <source>
        <dbReference type="Proteomes" id="UP001054892"/>
    </source>
</evidence>
<dbReference type="EMBL" id="AP023189">
    <property type="protein sequence ID" value="BCG25913.1"/>
    <property type="molecule type" value="Genomic_DNA"/>
</dbReference>
<dbReference type="Proteomes" id="UP001054892">
    <property type="component" value="Unassembled WGS sequence"/>
</dbReference>
<organism evidence="2 4">
    <name type="scientific">Pseudomonas tohonis</name>
    <dbReference type="NCBI Taxonomy" id="2725477"/>
    <lineage>
        <taxon>Bacteria</taxon>
        <taxon>Pseudomonadati</taxon>
        <taxon>Pseudomonadota</taxon>
        <taxon>Gammaproteobacteria</taxon>
        <taxon>Pseudomonadales</taxon>
        <taxon>Pseudomonadaceae</taxon>
        <taxon>Pseudomonas</taxon>
    </lineage>
</organism>
<protein>
    <submittedName>
        <fullName evidence="2">Uncharacterized protein</fullName>
    </submittedName>
</protein>
<dbReference type="Proteomes" id="UP000509383">
    <property type="component" value="Chromosome"/>
</dbReference>
<reference evidence="2 4" key="1">
    <citation type="submission" date="2020-05" db="EMBL/GenBank/DDBJ databases">
        <title>Characterization of novel class B3 metallo-beta-lactamase from novel Pseudomonas species.</title>
        <authorList>
            <person name="Yamada K."/>
            <person name="Aoki K."/>
            <person name="Ishii Y."/>
        </authorList>
    </citation>
    <scope>NUCLEOTIDE SEQUENCE [LARGE SCALE GENOMIC DNA]</scope>
    <source>
        <strain evidence="2 4">TUM18999</strain>
        <strain evidence="3 5">TUM20286</strain>
    </source>
</reference>
<dbReference type="KEGG" id="ptw:TUM18999_41040"/>